<name>A0ABW3CHC0_9ACTN</name>
<dbReference type="InterPro" id="IPR003779">
    <property type="entry name" value="CMD-like"/>
</dbReference>
<dbReference type="Pfam" id="PF02627">
    <property type="entry name" value="CMD"/>
    <property type="match status" value="1"/>
</dbReference>
<gene>
    <name evidence="2" type="ORF">ACFQ07_17090</name>
</gene>
<dbReference type="Proteomes" id="UP001597083">
    <property type="component" value="Unassembled WGS sequence"/>
</dbReference>
<organism evidence="2 3">
    <name type="scientific">Actinomadura adrarensis</name>
    <dbReference type="NCBI Taxonomy" id="1819600"/>
    <lineage>
        <taxon>Bacteria</taxon>
        <taxon>Bacillati</taxon>
        <taxon>Actinomycetota</taxon>
        <taxon>Actinomycetes</taxon>
        <taxon>Streptosporangiales</taxon>
        <taxon>Thermomonosporaceae</taxon>
        <taxon>Actinomadura</taxon>
    </lineage>
</organism>
<dbReference type="Gene3D" id="1.20.1290.10">
    <property type="entry name" value="AhpD-like"/>
    <property type="match status" value="1"/>
</dbReference>
<evidence type="ECO:0000313" key="3">
    <source>
        <dbReference type="Proteomes" id="UP001597083"/>
    </source>
</evidence>
<dbReference type="PANTHER" id="PTHR34846:SF5">
    <property type="entry name" value="CARBOXYMUCONOLACTONE DECARBOXYLASE-LIKE DOMAIN-CONTAINING PROTEIN"/>
    <property type="match status" value="1"/>
</dbReference>
<keyword evidence="3" id="KW-1185">Reference proteome</keyword>
<protein>
    <submittedName>
        <fullName evidence="2">Carboxymuconolactone decarboxylase family protein</fullName>
    </submittedName>
</protein>
<evidence type="ECO:0000313" key="2">
    <source>
        <dbReference type="EMBL" id="MFD0853956.1"/>
    </source>
</evidence>
<accession>A0ABW3CHC0</accession>
<dbReference type="InterPro" id="IPR029032">
    <property type="entry name" value="AhpD-like"/>
</dbReference>
<evidence type="ECO:0000259" key="1">
    <source>
        <dbReference type="Pfam" id="PF02627"/>
    </source>
</evidence>
<comment type="caution">
    <text evidence="2">The sequence shown here is derived from an EMBL/GenBank/DDBJ whole genome shotgun (WGS) entry which is preliminary data.</text>
</comment>
<dbReference type="EMBL" id="JBHTIR010002582">
    <property type="protein sequence ID" value="MFD0853956.1"/>
    <property type="molecule type" value="Genomic_DNA"/>
</dbReference>
<dbReference type="PANTHER" id="PTHR34846">
    <property type="entry name" value="4-CARBOXYMUCONOLACTONE DECARBOXYLASE FAMILY PROTEIN (AFU_ORTHOLOGUE AFUA_6G11590)"/>
    <property type="match status" value="1"/>
</dbReference>
<reference evidence="3" key="1">
    <citation type="journal article" date="2019" name="Int. J. Syst. Evol. Microbiol.">
        <title>The Global Catalogue of Microorganisms (GCM) 10K type strain sequencing project: providing services to taxonomists for standard genome sequencing and annotation.</title>
        <authorList>
            <consortium name="The Broad Institute Genomics Platform"/>
            <consortium name="The Broad Institute Genome Sequencing Center for Infectious Disease"/>
            <person name="Wu L."/>
            <person name="Ma J."/>
        </authorList>
    </citation>
    <scope>NUCLEOTIDE SEQUENCE [LARGE SCALE GENOMIC DNA]</scope>
    <source>
        <strain evidence="3">JCM 31696</strain>
    </source>
</reference>
<dbReference type="SUPFAM" id="SSF69118">
    <property type="entry name" value="AhpD-like"/>
    <property type="match status" value="1"/>
</dbReference>
<proteinExistence type="predicted"/>
<sequence length="187" mass="20838">MPRNSKQEPRVAPVRPPYDPETARALEALGPPLALFRVFARRPERAEGIHHWGRYYLSRRTALSLRHRELVIDRTTARRGAEYEWGVHIKVFAEKAGLTTDQIASIVTGSPDDECWTDPSDRAVLHAVDALCDTSDLSDDQWQALHAAVGDEGAIDLLLVCGWYHAISFATRALRLPAEPGTPSFSD</sequence>
<feature type="domain" description="Carboxymuconolactone decarboxylase-like" evidence="1">
    <location>
        <begin position="55"/>
        <end position="108"/>
    </location>
</feature>